<dbReference type="Proteomes" id="UP000470771">
    <property type="component" value="Unassembled WGS sequence"/>
</dbReference>
<protein>
    <submittedName>
        <fullName evidence="4">SDR family oxidoreductase</fullName>
    </submittedName>
</protein>
<comment type="caution">
    <text evidence="4">The sequence shown here is derived from an EMBL/GenBank/DDBJ whole genome shotgun (WGS) entry which is preliminary data.</text>
</comment>
<dbReference type="InterPro" id="IPR036291">
    <property type="entry name" value="NAD(P)-bd_dom_sf"/>
</dbReference>
<organism evidence="4 5">
    <name type="scientific">Acidiluteibacter ferrifornacis</name>
    <dbReference type="NCBI Taxonomy" id="2692424"/>
    <lineage>
        <taxon>Bacteria</taxon>
        <taxon>Pseudomonadati</taxon>
        <taxon>Bacteroidota</taxon>
        <taxon>Flavobacteriia</taxon>
        <taxon>Flavobacteriales</taxon>
        <taxon>Cryomorphaceae</taxon>
        <taxon>Acidiluteibacter</taxon>
    </lineage>
</organism>
<name>A0A6N9NGW5_9FLAO</name>
<dbReference type="NCBIfam" id="NF004825">
    <property type="entry name" value="PRK06181.1"/>
    <property type="match status" value="1"/>
</dbReference>
<evidence type="ECO:0000256" key="3">
    <source>
        <dbReference type="RuleBase" id="RU000363"/>
    </source>
</evidence>
<dbReference type="GO" id="GO:0016491">
    <property type="term" value="F:oxidoreductase activity"/>
    <property type="evidence" value="ECO:0007669"/>
    <property type="project" value="UniProtKB-KW"/>
</dbReference>
<accession>A0A6N9NGW5</accession>
<evidence type="ECO:0000313" key="5">
    <source>
        <dbReference type="Proteomes" id="UP000470771"/>
    </source>
</evidence>
<dbReference type="GO" id="GO:0016020">
    <property type="term" value="C:membrane"/>
    <property type="evidence" value="ECO:0007669"/>
    <property type="project" value="TreeGrafter"/>
</dbReference>
<sequence length="267" mass="29662">MSRQTFRNKWIWITGASSGIGRALTLEFAKKGSNLIISSRKEKELNVVAHECERHGVEVLVQVLDLANSESIQHAFQTIESKAIEVDVLINNGGMSQRGLVRDTILPVHQQLMQVNYLGAVELTGLVLPGMIKRQKGHIVGVSSIVGKFGFPLRSSYSASKHALKGYLETLYLEENNNGIDVSIVYPGRIQTEISKHAIDGSGNSHQKMDEGLQNGMDVSDCAKKIVRGLEKKRIEIFVGKRELLLLAIRRYTPSIFFKIAKNIKPV</sequence>
<dbReference type="RefSeq" id="WP_160632855.1">
    <property type="nucleotide sequence ID" value="NZ_WWNE01000006.1"/>
</dbReference>
<dbReference type="Gene3D" id="3.40.50.720">
    <property type="entry name" value="NAD(P)-binding Rossmann-like Domain"/>
    <property type="match status" value="1"/>
</dbReference>
<dbReference type="PRINTS" id="PR00080">
    <property type="entry name" value="SDRFAMILY"/>
</dbReference>
<gene>
    <name evidence="4" type="ORF">GQN54_07185</name>
</gene>
<keyword evidence="2" id="KW-0560">Oxidoreductase</keyword>
<dbReference type="AlphaFoldDB" id="A0A6N9NGW5"/>
<keyword evidence="5" id="KW-1185">Reference proteome</keyword>
<dbReference type="PIRSF" id="PIRSF000126">
    <property type="entry name" value="11-beta-HSD1"/>
    <property type="match status" value="1"/>
</dbReference>
<dbReference type="PRINTS" id="PR00081">
    <property type="entry name" value="GDHRDH"/>
</dbReference>
<dbReference type="PANTHER" id="PTHR44196">
    <property type="entry name" value="DEHYDROGENASE/REDUCTASE SDR FAMILY MEMBER 7B"/>
    <property type="match status" value="1"/>
</dbReference>
<evidence type="ECO:0000256" key="2">
    <source>
        <dbReference type="ARBA" id="ARBA00023002"/>
    </source>
</evidence>
<dbReference type="PANTHER" id="PTHR44196:SF1">
    <property type="entry name" value="DEHYDROGENASE_REDUCTASE SDR FAMILY MEMBER 7B"/>
    <property type="match status" value="1"/>
</dbReference>
<dbReference type="Pfam" id="PF00106">
    <property type="entry name" value="adh_short"/>
    <property type="match status" value="1"/>
</dbReference>
<comment type="similarity">
    <text evidence="1 3">Belongs to the short-chain dehydrogenases/reductases (SDR) family.</text>
</comment>
<evidence type="ECO:0000313" key="4">
    <source>
        <dbReference type="EMBL" id="NBG65898.1"/>
    </source>
</evidence>
<proteinExistence type="inferred from homology"/>
<dbReference type="InterPro" id="IPR002347">
    <property type="entry name" value="SDR_fam"/>
</dbReference>
<evidence type="ECO:0000256" key="1">
    <source>
        <dbReference type="ARBA" id="ARBA00006484"/>
    </source>
</evidence>
<dbReference type="EMBL" id="WWNE01000006">
    <property type="protein sequence ID" value="NBG65898.1"/>
    <property type="molecule type" value="Genomic_DNA"/>
</dbReference>
<dbReference type="SUPFAM" id="SSF51735">
    <property type="entry name" value="NAD(P)-binding Rossmann-fold domains"/>
    <property type="match status" value="1"/>
</dbReference>
<reference evidence="4 5" key="1">
    <citation type="submission" date="2019-12" db="EMBL/GenBank/DDBJ databases">
        <authorList>
            <person name="Zhao J."/>
        </authorList>
    </citation>
    <scope>NUCLEOTIDE SEQUENCE [LARGE SCALE GENOMIC DNA]</scope>
    <source>
        <strain evidence="4 5">S-15</strain>
    </source>
</reference>